<dbReference type="PANTHER" id="PTHR21505:SF8">
    <property type="entry name" value="DPT-YFP REPRESSOR BY OVEREXPRESSION, ISOFORM D-RELATED"/>
    <property type="match status" value="1"/>
</dbReference>
<proteinExistence type="predicted"/>
<organism evidence="2 3">
    <name type="scientific">Rhamnusium bicolor</name>
    <dbReference type="NCBI Taxonomy" id="1586634"/>
    <lineage>
        <taxon>Eukaryota</taxon>
        <taxon>Metazoa</taxon>
        <taxon>Ecdysozoa</taxon>
        <taxon>Arthropoda</taxon>
        <taxon>Hexapoda</taxon>
        <taxon>Insecta</taxon>
        <taxon>Pterygota</taxon>
        <taxon>Neoptera</taxon>
        <taxon>Endopterygota</taxon>
        <taxon>Coleoptera</taxon>
        <taxon>Polyphaga</taxon>
        <taxon>Cucujiformia</taxon>
        <taxon>Chrysomeloidea</taxon>
        <taxon>Cerambycidae</taxon>
        <taxon>Lepturinae</taxon>
        <taxon>Rhagiini</taxon>
        <taxon>Rhamnusium</taxon>
    </lineage>
</organism>
<dbReference type="InterPro" id="IPR006578">
    <property type="entry name" value="MADF-dom"/>
</dbReference>
<keyword evidence="3" id="KW-1185">Reference proteome</keyword>
<sequence length="118" mass="14153">MEWSNEKVMSLIDLYRDRPVLWNCRLKEYKDRNKRHDAFVEIAVSFGGGKEEVERKLKNLICQFSREVKKERDSVKSGTGEEVYKSKWFAYQSMEFLKDRNRARGMTDTQVRFSNLFL</sequence>
<comment type="caution">
    <text evidence="2">The sequence shown here is derived from an EMBL/GenBank/DDBJ whole genome shotgun (WGS) entry which is preliminary data.</text>
</comment>
<dbReference type="PANTHER" id="PTHR21505">
    <property type="entry name" value="MADF DOMAIN-CONTAINING PROTEIN-RELATED"/>
    <property type="match status" value="1"/>
</dbReference>
<evidence type="ECO:0000313" key="3">
    <source>
        <dbReference type="Proteomes" id="UP001162156"/>
    </source>
</evidence>
<reference evidence="2" key="1">
    <citation type="journal article" date="2023" name="Insect Mol. Biol.">
        <title>Genome sequencing provides insights into the evolution of gene families encoding plant cell wall-degrading enzymes in longhorned beetles.</title>
        <authorList>
            <person name="Shin N.R."/>
            <person name="Okamura Y."/>
            <person name="Kirsch R."/>
            <person name="Pauchet Y."/>
        </authorList>
    </citation>
    <scope>NUCLEOTIDE SEQUENCE</scope>
    <source>
        <strain evidence="2">RBIC_L_NR</strain>
    </source>
</reference>
<accession>A0AAV8WSE1</accession>
<feature type="domain" description="MADF" evidence="1">
    <location>
        <begin position="10"/>
        <end position="102"/>
    </location>
</feature>
<dbReference type="Pfam" id="PF10545">
    <property type="entry name" value="MADF_DNA_bdg"/>
    <property type="match status" value="1"/>
</dbReference>
<name>A0AAV8WSE1_9CUCU</name>
<gene>
    <name evidence="2" type="ORF">NQ314_018170</name>
</gene>
<dbReference type="EMBL" id="JANEYF010005102">
    <property type="protein sequence ID" value="KAJ8929167.1"/>
    <property type="molecule type" value="Genomic_DNA"/>
</dbReference>
<dbReference type="PROSITE" id="PS51029">
    <property type="entry name" value="MADF"/>
    <property type="match status" value="1"/>
</dbReference>
<evidence type="ECO:0000259" key="1">
    <source>
        <dbReference type="PROSITE" id="PS51029"/>
    </source>
</evidence>
<dbReference type="AlphaFoldDB" id="A0AAV8WSE1"/>
<dbReference type="Proteomes" id="UP001162156">
    <property type="component" value="Unassembled WGS sequence"/>
</dbReference>
<evidence type="ECO:0000313" key="2">
    <source>
        <dbReference type="EMBL" id="KAJ8929167.1"/>
    </source>
</evidence>
<dbReference type="SMART" id="SM00595">
    <property type="entry name" value="MADF"/>
    <property type="match status" value="1"/>
</dbReference>
<protein>
    <recommendedName>
        <fullName evidence="1">MADF domain-containing protein</fullName>
    </recommendedName>
</protein>